<dbReference type="Proteomes" id="UP000306192">
    <property type="component" value="Unassembled WGS sequence"/>
</dbReference>
<name>A0A4V4RD15_9MICO</name>
<dbReference type="EMBL" id="QYRT01000069">
    <property type="protein sequence ID" value="TIH28604.1"/>
    <property type="molecule type" value="Genomic_DNA"/>
</dbReference>
<comment type="caution">
    <text evidence="1">The sequence shown here is derived from an EMBL/GenBank/DDBJ whole genome shotgun (WGS) entry which is preliminary data.</text>
</comment>
<evidence type="ECO:0000313" key="2">
    <source>
        <dbReference type="Proteomes" id="UP000306192"/>
    </source>
</evidence>
<dbReference type="RefSeq" id="WP_136643767.1">
    <property type="nucleotide sequence ID" value="NZ_QYRT01000069.1"/>
</dbReference>
<proteinExistence type="predicted"/>
<protein>
    <submittedName>
        <fullName evidence="1">Uncharacterized protein</fullName>
    </submittedName>
</protein>
<keyword evidence="2" id="KW-1185">Reference proteome</keyword>
<dbReference type="AlphaFoldDB" id="A0A4V4RD15"/>
<organism evidence="1 2">
    <name type="scientific">Subtercola vilae</name>
    <dbReference type="NCBI Taxonomy" id="2056433"/>
    <lineage>
        <taxon>Bacteria</taxon>
        <taxon>Bacillati</taxon>
        <taxon>Actinomycetota</taxon>
        <taxon>Actinomycetes</taxon>
        <taxon>Micrococcales</taxon>
        <taxon>Microbacteriaceae</taxon>
        <taxon>Subtercola</taxon>
    </lineage>
</organism>
<accession>A0A4V4RD15</accession>
<sequence>MTTYKELNLKEMTRGHGEYILDQREELKRRNDRGIFLVDDADSVNNDAELNILALGAIEISEGLSDPFFDRKLQPSDCVRAALSLAYLIDSSDGGCPSCEVEASLIGEVSK</sequence>
<gene>
    <name evidence="1" type="ORF">D4765_18415</name>
</gene>
<evidence type="ECO:0000313" key="1">
    <source>
        <dbReference type="EMBL" id="TIH28604.1"/>
    </source>
</evidence>
<reference evidence="1 2" key="1">
    <citation type="journal article" date="2019" name="Microorganisms">
        <title>Systematic Affiliation and Genome Analysis of Subtercola vilae DB165(T) with Particular Emphasis on Cold Adaptation of an Isolate from a High-Altitude Cold Volcano Lake.</title>
        <authorList>
            <person name="Villalobos A.S."/>
            <person name="Wiese J."/>
            <person name="Imhoff J.F."/>
            <person name="Dorador C."/>
            <person name="Keller A."/>
            <person name="Hentschel U."/>
        </authorList>
    </citation>
    <scope>NUCLEOTIDE SEQUENCE [LARGE SCALE GENOMIC DNA]</scope>
    <source>
        <strain evidence="1 2">DB165</strain>
    </source>
</reference>